<evidence type="ECO:0000313" key="2">
    <source>
        <dbReference type="EMBL" id="AXG67101.1"/>
    </source>
</evidence>
<evidence type="ECO:0000313" key="3">
    <source>
        <dbReference type="Proteomes" id="UP000262440"/>
    </source>
</evidence>
<accession>A0A384ZXY3</accession>
<dbReference type="Proteomes" id="UP000262440">
    <property type="component" value="Segment"/>
</dbReference>
<name>A0A384ZXY3_9CAUD</name>
<organism evidence="2 3">
    <name type="scientific">Dickeya phage vB_DsoM_AD1</name>
    <dbReference type="NCBI Taxonomy" id="2283029"/>
    <lineage>
        <taxon>Viruses</taxon>
        <taxon>Duplodnaviria</taxon>
        <taxon>Heunggongvirae</taxon>
        <taxon>Uroviricota</taxon>
        <taxon>Caudoviricetes</taxon>
        <taxon>Alexandravirus</taxon>
        <taxon>Alexandravirus AD1</taxon>
    </lineage>
</organism>
<evidence type="ECO:0000256" key="1">
    <source>
        <dbReference type="SAM" id="Phobius"/>
    </source>
</evidence>
<gene>
    <name evidence="2" type="ORF">AD1_057</name>
</gene>
<dbReference type="EMBL" id="MH460463">
    <property type="protein sequence ID" value="AXG67101.1"/>
    <property type="molecule type" value="Genomic_DNA"/>
</dbReference>
<protein>
    <submittedName>
        <fullName evidence="2">Uncharacterized protein</fullName>
    </submittedName>
</protein>
<keyword evidence="1" id="KW-0472">Membrane</keyword>
<sequence>MMWHEGVFLASAVAFALSWGMMRIDAWCEQNITNHNRSYVIWWAFIVCAIIFFLVVLYNACLEWSR</sequence>
<keyword evidence="1" id="KW-1133">Transmembrane helix</keyword>
<proteinExistence type="predicted"/>
<keyword evidence="1" id="KW-0812">Transmembrane</keyword>
<keyword evidence="3" id="KW-1185">Reference proteome</keyword>
<reference evidence="2 3" key="1">
    <citation type="journal article" date="2018" name="Front. Microbiol.">
        <title>Jumbo Bacteriophages Are Represented Within an Increasing Diversity of Environmental Viruses Infecting the Emerging Phytopathogen, Dickeya solani.</title>
        <authorList>
            <person name="Day A.W."/>
            <person name="Ahn J."/>
            <person name="Salmond G.P.C."/>
        </authorList>
    </citation>
    <scope>NUCLEOTIDE SEQUENCE [LARGE SCALE GENOMIC DNA]</scope>
</reference>
<feature type="transmembrane region" description="Helical" evidence="1">
    <location>
        <begin position="42"/>
        <end position="62"/>
    </location>
</feature>